<dbReference type="Gene3D" id="3.60.110.10">
    <property type="entry name" value="Carbon-nitrogen hydrolase"/>
    <property type="match status" value="1"/>
</dbReference>
<dbReference type="InterPro" id="IPR003010">
    <property type="entry name" value="C-N_Hydrolase"/>
</dbReference>
<evidence type="ECO:0000256" key="5">
    <source>
        <dbReference type="ARBA" id="ARBA00022692"/>
    </source>
</evidence>
<evidence type="ECO:0000256" key="6">
    <source>
        <dbReference type="ARBA" id="ARBA00022989"/>
    </source>
</evidence>
<keyword evidence="3" id="KW-1003">Cell membrane</keyword>
<dbReference type="GO" id="GO:0005886">
    <property type="term" value="C:plasma membrane"/>
    <property type="evidence" value="ECO:0007669"/>
    <property type="project" value="UniProtKB-SubCell"/>
</dbReference>
<evidence type="ECO:0000256" key="3">
    <source>
        <dbReference type="ARBA" id="ARBA00022475"/>
    </source>
</evidence>
<name>A0A2W4Z7W4_9BACT</name>
<dbReference type="InterPro" id="IPR004563">
    <property type="entry name" value="Apolipo_AcylTrfase"/>
</dbReference>
<reference evidence="11 12" key="1">
    <citation type="submission" date="2017-08" db="EMBL/GenBank/DDBJ databases">
        <title>Infants hospitalized years apart are colonized by the same room-sourced microbial strains.</title>
        <authorList>
            <person name="Brooks B."/>
            <person name="Olm M.R."/>
            <person name="Firek B.A."/>
            <person name="Baker R."/>
            <person name="Thomas B.C."/>
            <person name="Morowitz M.J."/>
            <person name="Banfield J.F."/>
        </authorList>
    </citation>
    <scope>NUCLEOTIDE SEQUENCE [LARGE SCALE GENOMIC DNA]</scope>
    <source>
        <strain evidence="11">S2_018_000_R2_104</strain>
    </source>
</reference>
<dbReference type="EMBL" id="QFNK01000392">
    <property type="protein sequence ID" value="PZO78314.1"/>
    <property type="molecule type" value="Genomic_DNA"/>
</dbReference>
<evidence type="ECO:0000256" key="8">
    <source>
        <dbReference type="ARBA" id="ARBA00023315"/>
    </source>
</evidence>
<evidence type="ECO:0000256" key="2">
    <source>
        <dbReference type="ARBA" id="ARBA00010065"/>
    </source>
</evidence>
<accession>A0A2W4Z7W4</accession>
<gene>
    <name evidence="11" type="primary">lnt</name>
    <name evidence="11" type="ORF">DI626_12025</name>
</gene>
<keyword evidence="6 9" id="KW-1133">Transmembrane helix</keyword>
<dbReference type="PANTHER" id="PTHR38686:SF1">
    <property type="entry name" value="APOLIPOPROTEIN N-ACYLTRANSFERASE"/>
    <property type="match status" value="1"/>
</dbReference>
<dbReference type="InterPro" id="IPR036526">
    <property type="entry name" value="C-N_Hydrolase_sf"/>
</dbReference>
<evidence type="ECO:0000256" key="4">
    <source>
        <dbReference type="ARBA" id="ARBA00022679"/>
    </source>
</evidence>
<keyword evidence="7 9" id="KW-0472">Membrane</keyword>
<keyword evidence="11" id="KW-0449">Lipoprotein</keyword>
<dbReference type="InterPro" id="IPR045378">
    <property type="entry name" value="LNT_N"/>
</dbReference>
<dbReference type="AlphaFoldDB" id="A0A2W4Z7W4"/>
<keyword evidence="5 9" id="KW-0812">Transmembrane</keyword>
<dbReference type="PROSITE" id="PS50263">
    <property type="entry name" value="CN_HYDROLASE"/>
    <property type="match status" value="1"/>
</dbReference>
<dbReference type="NCBIfam" id="TIGR00546">
    <property type="entry name" value="lnt"/>
    <property type="match status" value="1"/>
</dbReference>
<comment type="subcellular location">
    <subcellularLocation>
        <location evidence="1">Cell membrane</location>
        <topology evidence="1">Multi-pass membrane protein</topology>
    </subcellularLocation>
</comment>
<feature type="domain" description="CN hydrolase" evidence="10">
    <location>
        <begin position="241"/>
        <end position="375"/>
    </location>
</feature>
<feature type="transmembrane region" description="Helical" evidence="9">
    <location>
        <begin position="12"/>
        <end position="31"/>
    </location>
</feature>
<comment type="similarity">
    <text evidence="2">Belongs to the CN hydrolase family. Apolipoprotein N-acyltransferase subfamily.</text>
</comment>
<feature type="transmembrane region" description="Helical" evidence="9">
    <location>
        <begin position="63"/>
        <end position="83"/>
    </location>
</feature>
<evidence type="ECO:0000256" key="1">
    <source>
        <dbReference type="ARBA" id="ARBA00004651"/>
    </source>
</evidence>
<feature type="transmembrane region" description="Helical" evidence="9">
    <location>
        <begin position="130"/>
        <end position="154"/>
    </location>
</feature>
<dbReference type="Proteomes" id="UP000249557">
    <property type="component" value="Unassembled WGS sequence"/>
</dbReference>
<comment type="caution">
    <text evidence="11">The sequence shown here is derived from an EMBL/GenBank/DDBJ whole genome shotgun (WGS) entry which is preliminary data.</text>
</comment>
<feature type="non-terminal residue" evidence="11">
    <location>
        <position position="375"/>
    </location>
</feature>
<dbReference type="GO" id="GO:0042158">
    <property type="term" value="P:lipoprotein biosynthetic process"/>
    <property type="evidence" value="ECO:0007669"/>
    <property type="project" value="InterPro"/>
</dbReference>
<dbReference type="GO" id="GO:0016410">
    <property type="term" value="F:N-acyltransferase activity"/>
    <property type="evidence" value="ECO:0007669"/>
    <property type="project" value="InterPro"/>
</dbReference>
<evidence type="ECO:0000259" key="10">
    <source>
        <dbReference type="PROSITE" id="PS50263"/>
    </source>
</evidence>
<protein>
    <submittedName>
        <fullName evidence="11">Apolipoprotein N-acyltransferase</fullName>
    </submittedName>
</protein>
<evidence type="ECO:0000313" key="11">
    <source>
        <dbReference type="EMBL" id="PZO78314.1"/>
    </source>
</evidence>
<proteinExistence type="inferred from homology"/>
<feature type="transmembrane region" description="Helical" evidence="9">
    <location>
        <begin position="37"/>
        <end position="54"/>
    </location>
</feature>
<evidence type="ECO:0000313" key="12">
    <source>
        <dbReference type="Proteomes" id="UP000249557"/>
    </source>
</evidence>
<feature type="transmembrane region" description="Helical" evidence="9">
    <location>
        <begin position="204"/>
        <end position="221"/>
    </location>
</feature>
<feature type="transmembrane region" description="Helical" evidence="9">
    <location>
        <begin position="174"/>
        <end position="197"/>
    </location>
</feature>
<sequence>MHYDPPRMFEKPFIRKLLFCLASIASGWIAAFAMSPASFWPCLFVGLSALYYLYSRTERPMQAYAAGFLFGIGYFTTGLWWIGNALLVEGNEFAWVWPISVIGLPTLLSLFTGLYLSIARIMTPPDTAKGFLAFAFFLTLSEWTRGTAFTGFPWNLYGYVWAEHLSMAQSFHYFGAYGMTFVSVAWAAAAGFLYVWNKDPLPKIICIGAVAATMGAMYLVGTARLENNPTTFDTANAVVVVQPNIPQNMKWDPSATQANFIKTVRLSEVPESSFGEDVPENIFIVWPETAISPAVSDMPQNVETLRRMLGGYKVSDAHLVTGILRRKPDMVERDGVMETAYGNSVALIDKNLSNIRFYDKYNLVPFGEFIPFQKW</sequence>
<organism evidence="11 12">
    <name type="scientific">Micavibrio aeruginosavorus</name>
    <dbReference type="NCBI Taxonomy" id="349221"/>
    <lineage>
        <taxon>Bacteria</taxon>
        <taxon>Pseudomonadati</taxon>
        <taxon>Bdellovibrionota</taxon>
        <taxon>Bdellovibrionia</taxon>
        <taxon>Bdellovibrionales</taxon>
        <taxon>Pseudobdellovibrionaceae</taxon>
        <taxon>Micavibrio</taxon>
    </lineage>
</organism>
<keyword evidence="8 11" id="KW-0012">Acyltransferase</keyword>
<dbReference type="SUPFAM" id="SSF56317">
    <property type="entry name" value="Carbon-nitrogen hydrolase"/>
    <property type="match status" value="1"/>
</dbReference>
<keyword evidence="4 11" id="KW-0808">Transferase</keyword>
<evidence type="ECO:0000256" key="9">
    <source>
        <dbReference type="SAM" id="Phobius"/>
    </source>
</evidence>
<evidence type="ECO:0000256" key="7">
    <source>
        <dbReference type="ARBA" id="ARBA00023136"/>
    </source>
</evidence>
<dbReference type="PANTHER" id="PTHR38686">
    <property type="entry name" value="APOLIPOPROTEIN N-ACYLTRANSFERASE"/>
    <property type="match status" value="1"/>
</dbReference>
<feature type="transmembrane region" description="Helical" evidence="9">
    <location>
        <begin position="95"/>
        <end position="118"/>
    </location>
</feature>
<dbReference type="Pfam" id="PF20154">
    <property type="entry name" value="LNT_N"/>
    <property type="match status" value="1"/>
</dbReference>